<keyword evidence="4 9" id="KW-0285">Flavoprotein</keyword>
<evidence type="ECO:0000256" key="5">
    <source>
        <dbReference type="ARBA" id="ARBA00022827"/>
    </source>
</evidence>
<dbReference type="CDD" id="cd00537">
    <property type="entry name" value="MTHFR"/>
    <property type="match status" value="1"/>
</dbReference>
<evidence type="ECO:0000256" key="7">
    <source>
        <dbReference type="ARBA" id="ARBA00034478"/>
    </source>
</evidence>
<keyword evidence="5 9" id="KW-0274">FAD</keyword>
<evidence type="ECO:0000256" key="6">
    <source>
        <dbReference type="ARBA" id="ARBA00023002"/>
    </source>
</evidence>
<dbReference type="GO" id="GO:0005829">
    <property type="term" value="C:cytosol"/>
    <property type="evidence" value="ECO:0007669"/>
    <property type="project" value="TreeGrafter"/>
</dbReference>
<reference evidence="10 11" key="2">
    <citation type="submission" date="2019-05" db="EMBL/GenBank/DDBJ databases">
        <title>Genome evolution of the obligate endosymbiont Buchnera aphidicola.</title>
        <authorList>
            <person name="Moran N.A."/>
        </authorList>
    </citation>
    <scope>NUCLEOTIDE SEQUENCE [LARGE SCALE GENOMIC DNA]</scope>
    <source>
        <strain evidence="10 11">Tca</strain>
    </source>
</reference>
<dbReference type="UniPathway" id="UPA00193"/>
<evidence type="ECO:0000313" key="10">
    <source>
        <dbReference type="EMBL" id="QCI26595.1"/>
    </source>
</evidence>
<comment type="catalytic activity">
    <reaction evidence="8">
        <text>(6S)-5-methyl-5,6,7,8-tetrahydrofolate + NAD(+) = (6R)-5,10-methylene-5,6,7,8-tetrahydrofolate + NADH + H(+)</text>
        <dbReference type="Rhea" id="RHEA:19821"/>
        <dbReference type="ChEBI" id="CHEBI:15378"/>
        <dbReference type="ChEBI" id="CHEBI:15636"/>
        <dbReference type="ChEBI" id="CHEBI:18608"/>
        <dbReference type="ChEBI" id="CHEBI:57540"/>
        <dbReference type="ChEBI" id="CHEBI:57945"/>
        <dbReference type="EC" id="1.5.1.54"/>
    </reaction>
    <physiologicalReaction direction="right-to-left" evidence="8">
        <dbReference type="Rhea" id="RHEA:19823"/>
    </physiologicalReaction>
</comment>
<dbReference type="Gene3D" id="3.20.20.220">
    <property type="match status" value="1"/>
</dbReference>
<dbReference type="Pfam" id="PF02219">
    <property type="entry name" value="MTHFR"/>
    <property type="match status" value="1"/>
</dbReference>
<evidence type="ECO:0000256" key="9">
    <source>
        <dbReference type="RuleBase" id="RU003862"/>
    </source>
</evidence>
<keyword evidence="11" id="KW-1185">Reference proteome</keyword>
<evidence type="ECO:0000256" key="4">
    <source>
        <dbReference type="ARBA" id="ARBA00022630"/>
    </source>
</evidence>
<dbReference type="OrthoDB" id="9812555at2"/>
<sequence length="298" mass="34862">MITKQKIKKIYYNGFSNLSEKIYFSFEFFPPKNIENDIQLEVIAKKLSEYEPSFFSITYSPIHKNRYRTQNMALKIQKITNIPTAAHLTCTEISQEDLITIIKNYWKNGIHNIVALRGDIINKNFNQNQMYAIDLVKLLKNIANFDITVAAYPEMHPEAISKKQDLLFLKQKIEAGANRAITQFFFDVDKYLYFREQCIKIGITKNIIPGILPIKNLLQLKKFSKLTNVHIPKDIHEIFNTKNNNNNEYNNIIGSIFTFCIIKKLYQEGVRHFHFYTLNDFITITAMCNLLKNINAIN</sequence>
<comment type="pathway">
    <text evidence="7">Amino-acid biosynthesis; L-methionine biosynthesis via de novo pathway.</text>
</comment>
<comment type="cofactor">
    <cofactor evidence="1 9">
        <name>FAD</name>
        <dbReference type="ChEBI" id="CHEBI:57692"/>
    </cofactor>
</comment>
<evidence type="ECO:0000313" key="11">
    <source>
        <dbReference type="Proteomes" id="UP000298782"/>
    </source>
</evidence>
<dbReference type="InterPro" id="IPR003171">
    <property type="entry name" value="Mehydrof_redctse-like"/>
</dbReference>
<dbReference type="InterPro" id="IPR029041">
    <property type="entry name" value="FAD-linked_oxidoreductase-like"/>
</dbReference>
<keyword evidence="6 9" id="KW-0560">Oxidoreductase</keyword>
<dbReference type="EMBL" id="CP034852">
    <property type="protein sequence ID" value="QCI26595.1"/>
    <property type="molecule type" value="Genomic_DNA"/>
</dbReference>
<protein>
    <recommendedName>
        <fullName evidence="9">Methylenetetrahydrofolate reductase</fullName>
    </recommendedName>
</protein>
<dbReference type="Proteomes" id="UP000298782">
    <property type="component" value="Chromosome"/>
</dbReference>
<evidence type="ECO:0000256" key="2">
    <source>
        <dbReference type="ARBA" id="ARBA00004777"/>
    </source>
</evidence>
<organism evidence="10 11">
    <name type="scientific">Buchnera aphidicola</name>
    <name type="common">Thelaxes californica</name>
    <dbReference type="NCBI Taxonomy" id="1315998"/>
    <lineage>
        <taxon>Bacteria</taxon>
        <taxon>Pseudomonadati</taxon>
        <taxon>Pseudomonadota</taxon>
        <taxon>Gammaproteobacteria</taxon>
        <taxon>Enterobacterales</taxon>
        <taxon>Erwiniaceae</taxon>
        <taxon>Buchnera</taxon>
    </lineage>
</organism>
<accession>A0A4D6YNH6</accession>
<dbReference type="AlphaFoldDB" id="A0A4D6YNH6"/>
<evidence type="ECO:0000256" key="8">
    <source>
        <dbReference type="ARBA" id="ARBA00048628"/>
    </source>
</evidence>
<comment type="similarity">
    <text evidence="3 9">Belongs to the methylenetetrahydrofolate reductase family.</text>
</comment>
<dbReference type="SUPFAM" id="SSF51730">
    <property type="entry name" value="FAD-linked oxidoreductase"/>
    <property type="match status" value="1"/>
</dbReference>
<dbReference type="GO" id="GO:0035999">
    <property type="term" value="P:tetrahydrofolate interconversion"/>
    <property type="evidence" value="ECO:0007669"/>
    <property type="project" value="UniProtKB-UniPathway"/>
</dbReference>
<dbReference type="RefSeq" id="WP_158353061.1">
    <property type="nucleotide sequence ID" value="NZ_CP034852.1"/>
</dbReference>
<gene>
    <name evidence="10" type="primary">metF</name>
    <name evidence="10" type="ORF">D9V80_00210</name>
</gene>
<dbReference type="GO" id="GO:0106312">
    <property type="term" value="F:methylenetetrahydrofolate reductase (NADH) activity"/>
    <property type="evidence" value="ECO:0007669"/>
    <property type="project" value="UniProtKB-EC"/>
</dbReference>
<dbReference type="PANTHER" id="PTHR45754">
    <property type="entry name" value="METHYLENETETRAHYDROFOLATE REDUCTASE"/>
    <property type="match status" value="1"/>
</dbReference>
<proteinExistence type="inferred from homology"/>
<reference evidence="10 11" key="1">
    <citation type="submission" date="2018-12" db="EMBL/GenBank/DDBJ databases">
        <authorList>
            <person name="Chong R.A."/>
        </authorList>
    </citation>
    <scope>NUCLEOTIDE SEQUENCE [LARGE SCALE GENOMIC DNA]</scope>
    <source>
        <strain evidence="10 11">Tca</strain>
    </source>
</reference>
<dbReference type="GO" id="GO:0071949">
    <property type="term" value="F:FAD binding"/>
    <property type="evidence" value="ECO:0007669"/>
    <property type="project" value="TreeGrafter"/>
</dbReference>
<evidence type="ECO:0000256" key="3">
    <source>
        <dbReference type="ARBA" id="ARBA00006743"/>
    </source>
</evidence>
<dbReference type="PANTHER" id="PTHR45754:SF3">
    <property type="entry name" value="METHYLENETETRAHYDROFOLATE REDUCTASE (NADPH)"/>
    <property type="match status" value="1"/>
</dbReference>
<comment type="pathway">
    <text evidence="2 9">One-carbon metabolism; tetrahydrofolate interconversion.</text>
</comment>
<dbReference type="GO" id="GO:0009086">
    <property type="term" value="P:methionine biosynthetic process"/>
    <property type="evidence" value="ECO:0007669"/>
    <property type="project" value="TreeGrafter"/>
</dbReference>
<evidence type="ECO:0000256" key="1">
    <source>
        <dbReference type="ARBA" id="ARBA00001974"/>
    </source>
</evidence>
<name>A0A4D6YNH6_9GAMM</name>